<accession>A0A1S3H911</accession>
<evidence type="ECO:0000259" key="3">
    <source>
        <dbReference type="Pfam" id="PF00497"/>
    </source>
</evidence>
<feature type="chain" id="PRO_5010164498" evidence="2">
    <location>
        <begin position="23"/>
        <end position="272"/>
    </location>
</feature>
<name>A0A1S3H911_LINAN</name>
<keyword evidence="4" id="KW-1185">Reference proteome</keyword>
<evidence type="ECO:0000256" key="2">
    <source>
        <dbReference type="SAM" id="SignalP"/>
    </source>
</evidence>
<feature type="signal peptide" evidence="2">
    <location>
        <begin position="1"/>
        <end position="22"/>
    </location>
</feature>
<dbReference type="Pfam" id="PF00497">
    <property type="entry name" value="SBP_bac_3"/>
    <property type="match status" value="1"/>
</dbReference>
<feature type="domain" description="Solute-binding protein family 3/N-terminal" evidence="3">
    <location>
        <begin position="32"/>
        <end position="254"/>
    </location>
</feature>
<organism evidence="4 5">
    <name type="scientific">Lingula anatina</name>
    <name type="common">Brachiopod</name>
    <name type="synonym">Lingula unguis</name>
    <dbReference type="NCBI Taxonomy" id="7574"/>
    <lineage>
        <taxon>Eukaryota</taxon>
        <taxon>Metazoa</taxon>
        <taxon>Spiralia</taxon>
        <taxon>Lophotrochozoa</taxon>
        <taxon>Brachiopoda</taxon>
        <taxon>Linguliformea</taxon>
        <taxon>Lingulata</taxon>
        <taxon>Lingulida</taxon>
        <taxon>Linguloidea</taxon>
        <taxon>Lingulidae</taxon>
        <taxon>Lingula</taxon>
    </lineage>
</organism>
<gene>
    <name evidence="5" type="primary">LOC106152780</name>
</gene>
<keyword evidence="1 2" id="KW-0732">Signal</keyword>
<sequence>MDGGRIVFLAVAVAVFGSLTSAQDTCAKKTYTIAVGHDFGAHEYIDNTGYLAGFHLELIDAVCTEAGMDCRTVWDKYSNCWAVTAGQPAHGGMGLFGKWYDACTGWYKTVGRVQVFSFARPHTKAPLSAFYIKNGGTSVTVSTLTGKTIGFVEGWASDEACVRRQQGSSTSFTAKNVPTPTDMVAQLKSGAIDAGFASVHDMAPYASEVTKVTGGEFSCMLSGSSMMTRKDNDFISKWEAGLDKLISSGKFKKICDAASIHSSRGSIDCVNG</sequence>
<dbReference type="InterPro" id="IPR001638">
    <property type="entry name" value="Solute-binding_3/MltF_N"/>
</dbReference>
<reference evidence="5" key="1">
    <citation type="submission" date="2025-08" db="UniProtKB">
        <authorList>
            <consortium name="RefSeq"/>
        </authorList>
    </citation>
    <scope>IDENTIFICATION</scope>
    <source>
        <tissue evidence="5">Gonads</tissue>
    </source>
</reference>
<protein>
    <submittedName>
        <fullName evidence="5">Uncharacterized protein LOC106152780</fullName>
    </submittedName>
</protein>
<dbReference type="KEGG" id="lak:106152780"/>
<evidence type="ECO:0000256" key="1">
    <source>
        <dbReference type="ARBA" id="ARBA00022729"/>
    </source>
</evidence>
<dbReference type="PANTHER" id="PTHR35936:SF19">
    <property type="entry name" value="AMINO-ACID-BINDING PROTEIN YXEM-RELATED"/>
    <property type="match status" value="1"/>
</dbReference>
<dbReference type="SUPFAM" id="SSF53850">
    <property type="entry name" value="Periplasmic binding protein-like II"/>
    <property type="match status" value="1"/>
</dbReference>
<dbReference type="InParanoid" id="A0A1S3H911"/>
<proteinExistence type="predicted"/>
<dbReference type="GeneID" id="106152780"/>
<dbReference type="Proteomes" id="UP000085678">
    <property type="component" value="Unplaced"/>
</dbReference>
<dbReference type="Gene3D" id="3.40.190.10">
    <property type="entry name" value="Periplasmic binding protein-like II"/>
    <property type="match status" value="2"/>
</dbReference>
<dbReference type="AlphaFoldDB" id="A0A1S3H911"/>
<dbReference type="OrthoDB" id="5984008at2759"/>
<dbReference type="RefSeq" id="XP_013381966.1">
    <property type="nucleotide sequence ID" value="XM_013526512.2"/>
</dbReference>
<evidence type="ECO:0000313" key="4">
    <source>
        <dbReference type="Proteomes" id="UP000085678"/>
    </source>
</evidence>
<evidence type="ECO:0000313" key="5">
    <source>
        <dbReference type="RefSeq" id="XP_013381966.1"/>
    </source>
</evidence>
<dbReference type="PANTHER" id="PTHR35936">
    <property type="entry name" value="MEMBRANE-BOUND LYTIC MUREIN TRANSGLYCOSYLASE F"/>
    <property type="match status" value="1"/>
</dbReference>